<sequence length="174" mass="19990">MITAADFTKDIITRFIYYKQLGDKTFAQLSEAELKWEPAEGANSIAIIVQHMYGNMMSRFSNFLTEDGEKPWRNRDAEFEPMNVSKQDLIDFWETGWSHVLSTIGSLNDAQLMQDVTIRTEKLKAYDALLRQLAHYGYHIGQIVMLGKMLRKNDWQNLSVPKGGSAAYNEAMKK</sequence>
<evidence type="ECO:0000313" key="2">
    <source>
        <dbReference type="Proteomes" id="UP000426027"/>
    </source>
</evidence>
<dbReference type="Gene3D" id="1.20.120.450">
    <property type="entry name" value="dinb family like domain"/>
    <property type="match status" value="1"/>
</dbReference>
<dbReference type="EMBL" id="CP046566">
    <property type="protein sequence ID" value="QGW28975.1"/>
    <property type="molecule type" value="Genomic_DNA"/>
</dbReference>
<evidence type="ECO:0000313" key="1">
    <source>
        <dbReference type="EMBL" id="QGW28975.1"/>
    </source>
</evidence>
<gene>
    <name evidence="1" type="ORF">GLV81_13455</name>
</gene>
<keyword evidence="2" id="KW-1185">Reference proteome</keyword>
<dbReference type="InterPro" id="IPR034660">
    <property type="entry name" value="DinB/YfiT-like"/>
</dbReference>
<dbReference type="SUPFAM" id="SSF109854">
    <property type="entry name" value="DinB/YfiT-like putative metalloenzymes"/>
    <property type="match status" value="1"/>
</dbReference>
<dbReference type="InterPro" id="IPR011466">
    <property type="entry name" value="DUF1572"/>
</dbReference>
<proteinExistence type="predicted"/>
<dbReference type="RefSeq" id="WP_157479328.1">
    <property type="nucleotide sequence ID" value="NZ_CP046566.1"/>
</dbReference>
<name>A0A6I6GKK4_9BACT</name>
<organism evidence="1 2">
    <name type="scientific">Phnomibacter ginsenosidimutans</name>
    <dbReference type="NCBI Taxonomy" id="2676868"/>
    <lineage>
        <taxon>Bacteria</taxon>
        <taxon>Pseudomonadati</taxon>
        <taxon>Bacteroidota</taxon>
        <taxon>Chitinophagia</taxon>
        <taxon>Chitinophagales</taxon>
        <taxon>Chitinophagaceae</taxon>
        <taxon>Phnomibacter</taxon>
    </lineage>
</organism>
<reference evidence="1 2" key="1">
    <citation type="submission" date="2019-11" db="EMBL/GenBank/DDBJ databases">
        <authorList>
            <person name="Im W.T."/>
        </authorList>
    </citation>
    <scope>NUCLEOTIDE SEQUENCE [LARGE SCALE GENOMIC DNA]</scope>
    <source>
        <strain evidence="1 2">SB-02</strain>
    </source>
</reference>
<dbReference type="Proteomes" id="UP000426027">
    <property type="component" value="Chromosome"/>
</dbReference>
<dbReference type="Pfam" id="PF07609">
    <property type="entry name" value="DUF1572"/>
    <property type="match status" value="1"/>
</dbReference>
<accession>A0A6I6GKK4</accession>
<dbReference type="KEGG" id="fls:GLV81_13455"/>
<protein>
    <submittedName>
        <fullName evidence="1">DUF1572 domain-containing protein</fullName>
    </submittedName>
</protein>
<dbReference type="AlphaFoldDB" id="A0A6I6GKK4"/>